<name>A0A8T0CC90_9GAMM</name>
<gene>
    <name evidence="1" type="ORF">PRUB_a3045</name>
</gene>
<reference evidence="1 2" key="1">
    <citation type="journal article" date="2012" name="J. Bacteriol.">
        <title>Genome sequence of the cycloprodigiosin-producing bacterial strain Pseudoalteromonas rubra ATCC 29570(T).</title>
        <authorList>
            <person name="Xie B.B."/>
            <person name="Shu Y.L."/>
            <person name="Qin Q.L."/>
            <person name="Rong J.C."/>
            <person name="Zhang X.Y."/>
            <person name="Chen X.L."/>
            <person name="Zhou B.C."/>
            <person name="Zhang Y.Z."/>
        </authorList>
    </citation>
    <scope>NUCLEOTIDE SEQUENCE [LARGE SCALE GENOMIC DNA]</scope>
    <source>
        <strain evidence="1 2">DSM 6842</strain>
    </source>
</reference>
<dbReference type="Proteomes" id="UP000016480">
    <property type="component" value="Unassembled WGS sequence"/>
</dbReference>
<organism evidence="1 2">
    <name type="scientific">Pseudoalteromonas rubra</name>
    <dbReference type="NCBI Taxonomy" id="43658"/>
    <lineage>
        <taxon>Bacteria</taxon>
        <taxon>Pseudomonadati</taxon>
        <taxon>Pseudomonadota</taxon>
        <taxon>Gammaproteobacteria</taxon>
        <taxon>Alteromonadales</taxon>
        <taxon>Pseudoalteromonadaceae</taxon>
        <taxon>Pseudoalteromonas</taxon>
    </lineage>
</organism>
<proteinExistence type="predicted"/>
<dbReference type="AlphaFoldDB" id="A0A8T0CC90"/>
<accession>A0A8T0CC90</accession>
<evidence type="ECO:0000313" key="1">
    <source>
        <dbReference type="EMBL" id="KAF7788394.1"/>
    </source>
</evidence>
<evidence type="ECO:0000313" key="2">
    <source>
        <dbReference type="Proteomes" id="UP000016480"/>
    </source>
</evidence>
<protein>
    <submittedName>
        <fullName evidence="1">Uncharacterized protein</fullName>
    </submittedName>
</protein>
<dbReference type="EMBL" id="AHCD03000026">
    <property type="protein sequence ID" value="KAF7788394.1"/>
    <property type="molecule type" value="Genomic_DNA"/>
</dbReference>
<comment type="caution">
    <text evidence="1">The sequence shown here is derived from an EMBL/GenBank/DDBJ whole genome shotgun (WGS) entry which is preliminary data.</text>
</comment>
<sequence>MFSQLGHKPLLKIAAFCLCVATITNNGSNYRATIPYPGTAYVAQPLTTSVIPSLHNTQSANPKPGIP</sequence>